<dbReference type="PANTHER" id="PTHR43433:SF5">
    <property type="entry name" value="AB HYDROLASE-1 DOMAIN-CONTAINING PROTEIN"/>
    <property type="match status" value="1"/>
</dbReference>
<accession>A0A1C4W4M0</accession>
<name>A0A1C4W4M0_9ACTN</name>
<dbReference type="InterPro" id="IPR029058">
    <property type="entry name" value="AB_hydrolase_fold"/>
</dbReference>
<evidence type="ECO:0000256" key="1">
    <source>
        <dbReference type="SAM" id="MobiDB-lite"/>
    </source>
</evidence>
<feature type="region of interest" description="Disordered" evidence="1">
    <location>
        <begin position="248"/>
        <end position="273"/>
    </location>
</feature>
<dbReference type="Pfam" id="PF00561">
    <property type="entry name" value="Abhydrolase_1"/>
    <property type="match status" value="1"/>
</dbReference>
<dbReference type="EMBL" id="FMCS01000003">
    <property type="protein sequence ID" value="SCE91186.1"/>
    <property type="molecule type" value="Genomic_DNA"/>
</dbReference>
<evidence type="ECO:0000259" key="2">
    <source>
        <dbReference type="Pfam" id="PF00561"/>
    </source>
</evidence>
<dbReference type="Gene3D" id="3.40.50.1820">
    <property type="entry name" value="alpha/beta hydrolase"/>
    <property type="match status" value="1"/>
</dbReference>
<keyword evidence="4" id="KW-1185">Reference proteome</keyword>
<organism evidence="3 4">
    <name type="scientific">Micromonospora chaiyaphumensis</name>
    <dbReference type="NCBI Taxonomy" id="307119"/>
    <lineage>
        <taxon>Bacteria</taxon>
        <taxon>Bacillati</taxon>
        <taxon>Actinomycetota</taxon>
        <taxon>Actinomycetes</taxon>
        <taxon>Micromonosporales</taxon>
        <taxon>Micromonosporaceae</taxon>
        <taxon>Micromonospora</taxon>
    </lineage>
</organism>
<dbReference type="Proteomes" id="UP000199629">
    <property type="component" value="Unassembled WGS sequence"/>
</dbReference>
<gene>
    <name evidence="3" type="ORF">GA0070214_103213</name>
</gene>
<proteinExistence type="predicted"/>
<dbReference type="GO" id="GO:0046503">
    <property type="term" value="P:glycerolipid catabolic process"/>
    <property type="evidence" value="ECO:0007669"/>
    <property type="project" value="TreeGrafter"/>
</dbReference>
<dbReference type="GO" id="GO:0004806">
    <property type="term" value="F:triacylglycerol lipase activity"/>
    <property type="evidence" value="ECO:0007669"/>
    <property type="project" value="TreeGrafter"/>
</dbReference>
<dbReference type="AlphaFoldDB" id="A0A1C4W4M0"/>
<dbReference type="PANTHER" id="PTHR43433">
    <property type="entry name" value="HYDROLASE, ALPHA/BETA FOLD FAMILY PROTEIN"/>
    <property type="match status" value="1"/>
</dbReference>
<feature type="region of interest" description="Disordered" evidence="1">
    <location>
        <begin position="1"/>
        <end position="24"/>
    </location>
</feature>
<dbReference type="InterPro" id="IPR000073">
    <property type="entry name" value="AB_hydrolase_1"/>
</dbReference>
<feature type="region of interest" description="Disordered" evidence="1">
    <location>
        <begin position="285"/>
        <end position="315"/>
    </location>
</feature>
<dbReference type="SUPFAM" id="SSF53474">
    <property type="entry name" value="alpha/beta-Hydrolases"/>
    <property type="match status" value="1"/>
</dbReference>
<reference evidence="4" key="1">
    <citation type="submission" date="2016-06" db="EMBL/GenBank/DDBJ databases">
        <authorList>
            <person name="Varghese N."/>
            <person name="Submissions Spin"/>
        </authorList>
    </citation>
    <scope>NUCLEOTIDE SEQUENCE [LARGE SCALE GENOMIC DNA]</scope>
    <source>
        <strain evidence="4">DSM 45246</strain>
    </source>
</reference>
<evidence type="ECO:0000313" key="3">
    <source>
        <dbReference type="EMBL" id="SCE91186.1"/>
    </source>
</evidence>
<dbReference type="InterPro" id="IPR050471">
    <property type="entry name" value="AB_hydrolase"/>
</dbReference>
<sequence length="346" mass="35825">MSVRPASRPSLSSRIRSTDADHRRGRVACAAVPAPPAHDAALEVPDVSDGPLVPQIRRRQRDGGGVMTTVEADGVTLGVEHFGDAAAPLVLLAGGTTMLSWPDALCQALARGGRHVVRYDLRDSGVSTTVDPEAPSYTLRDLAADSAALARELDHRPAHLAGIGVGGMVAQVAALDHPDAFSALTLVGTRPVAPGPVDGDLPDHDTATMGRLFSRAMPDWSDRAAVAEFAAAGAEILNDDPVAAHATAAQMGPHAEHGARGADGQPSGHGVRQARLHTALARAPVRARDPDAGGARSPRPVLPCRQRRSARARDPWCAAARAPTGRDGDPRAAADEVAAAMLALQV</sequence>
<evidence type="ECO:0000313" key="4">
    <source>
        <dbReference type="Proteomes" id="UP000199629"/>
    </source>
</evidence>
<feature type="domain" description="AB hydrolase-1" evidence="2">
    <location>
        <begin position="88"/>
        <end position="230"/>
    </location>
</feature>
<protein>
    <submittedName>
        <fullName evidence="3">Pimeloyl-ACP methyl ester carboxylesterase</fullName>
    </submittedName>
</protein>